<feature type="compositionally biased region" description="Acidic residues" evidence="1">
    <location>
        <begin position="245"/>
        <end position="263"/>
    </location>
</feature>
<feature type="compositionally biased region" description="Gly residues" evidence="1">
    <location>
        <begin position="980"/>
        <end position="989"/>
    </location>
</feature>
<feature type="region of interest" description="Disordered" evidence="1">
    <location>
        <begin position="638"/>
        <end position="896"/>
    </location>
</feature>
<feature type="region of interest" description="Disordered" evidence="1">
    <location>
        <begin position="1"/>
        <end position="104"/>
    </location>
</feature>
<gene>
    <name evidence="2" type="ORF">DTER00134_LOCUS9762</name>
</gene>
<dbReference type="AlphaFoldDB" id="A0A7S3QVL7"/>
<protein>
    <submittedName>
        <fullName evidence="2">Uncharacterized protein</fullName>
    </submittedName>
</protein>
<feature type="region of interest" description="Disordered" evidence="1">
    <location>
        <begin position="240"/>
        <end position="263"/>
    </location>
</feature>
<accession>A0A7S3QVL7</accession>
<organism evidence="2">
    <name type="scientific">Dunaliella tertiolecta</name>
    <name type="common">Green alga</name>
    <dbReference type="NCBI Taxonomy" id="3047"/>
    <lineage>
        <taxon>Eukaryota</taxon>
        <taxon>Viridiplantae</taxon>
        <taxon>Chlorophyta</taxon>
        <taxon>core chlorophytes</taxon>
        <taxon>Chlorophyceae</taxon>
        <taxon>CS clade</taxon>
        <taxon>Chlamydomonadales</taxon>
        <taxon>Dunaliellaceae</taxon>
        <taxon>Dunaliella</taxon>
    </lineage>
</organism>
<evidence type="ECO:0000256" key="1">
    <source>
        <dbReference type="SAM" id="MobiDB-lite"/>
    </source>
</evidence>
<feature type="region of interest" description="Disordered" evidence="1">
    <location>
        <begin position="910"/>
        <end position="1033"/>
    </location>
</feature>
<name>A0A7S3QVL7_DUNTE</name>
<feature type="region of interest" description="Disordered" evidence="1">
    <location>
        <begin position="442"/>
        <end position="484"/>
    </location>
</feature>
<feature type="compositionally biased region" description="Gly residues" evidence="1">
    <location>
        <begin position="722"/>
        <end position="735"/>
    </location>
</feature>
<feature type="compositionally biased region" description="Gly residues" evidence="1">
    <location>
        <begin position="680"/>
        <end position="693"/>
    </location>
</feature>
<feature type="compositionally biased region" description="Gly residues" evidence="1">
    <location>
        <begin position="936"/>
        <end position="947"/>
    </location>
</feature>
<sequence>MRLDQVPAYDPRKEASKAADKGGMTAGAGRSLQAWDEEEEQEGMAGVNMHTGAGDDAHKHGSSGDEGNVGEGACRQAGMVGRAGDGGHGETARERQQAAGTAKRLHAMDAETLMQRREMLRKAHFKQSKRTAAGGGGASSKPQLSSEQVAKLVGLFERYNAHKANMDTIVEAMGEGFSKGQAAHELRALGLKFGQLTPTQLATLRTLYGRYRLERDMSTLIAAELSGGWTSRQITSLLKKHRLTEEDEEEGAEDEDGGDEEPIDNDALAEAFMLHKGREDVLAKVVEELGGQVSQRAVLRRLRKLKLVRGSASSSRKARGGGSRSGRVDVAQLRELYEQFKDKSDMLNQIAAHLPGDFSAKQVQRLLKKHEVVVDEGMVRKRARQAEERTRLTAAYQRHRLKPQYLEAIAEDMPGIVTVQQVLRMLRKHGLVDGGVKRASRQLREVSPIGSDEGEAGGTQRARKQRAGIEEAANDGSRRHVPQPDPARVLQALKAMEHAHDGRWMEPQTAVAWVKAKLSAAEALWAETQPPHVDYALVMEAEEDEAFFMTDYSQELLEAAGIRNDAGDYYKIPGNSTPAWRASMRSALEGALQNLDTPEADALYVQLRRREAEQAEQAAAKAAAAEVEAARVRAMGGFGDSKAAQGKGRKTGGRLTKKQQQQQEQLRQLDRQLSDDDDAGGGSSASAGSGGEGPDTSARPAAKAAGLSSGAIKKAVTRAGGPREGGSRGGAGGGSDLESSSDSGDSSGSSSDSSASSGLGASDVEDEEARALPHYSESDAEEEEQQDRKQQPSTKNKRSAGLALHSSGSNGEGDVEPGGAAGKKVRPSPGTTTTTTTVAKAPGATRPSSSSFKAGSTVAAQHGKGEASASAAEKRGEGQEQGGKVSRHERVLWGGGSKADARKAALAALAAKRGTGASQAAGATPAHAKQHSISDGDGGSPLAGGAQGLPPSRLPAAGAKGPRERSLNQAVGHEDDEEGGAAGGGSSGRGGKKRRLMRQGGKENSEAGGKAVAPPVGNTGAGGEVLEDVLEDF</sequence>
<feature type="compositionally biased region" description="Low complexity" evidence="1">
    <location>
        <begin position="736"/>
        <end position="762"/>
    </location>
</feature>
<reference evidence="2" key="1">
    <citation type="submission" date="2021-01" db="EMBL/GenBank/DDBJ databases">
        <authorList>
            <person name="Corre E."/>
            <person name="Pelletier E."/>
            <person name="Niang G."/>
            <person name="Scheremetjew M."/>
            <person name="Finn R."/>
            <person name="Kale V."/>
            <person name="Holt S."/>
            <person name="Cochrane G."/>
            <person name="Meng A."/>
            <person name="Brown T."/>
            <person name="Cohen L."/>
        </authorList>
    </citation>
    <scope>NUCLEOTIDE SEQUENCE</scope>
    <source>
        <strain evidence="2">CCMP1320</strain>
    </source>
</reference>
<evidence type="ECO:0000313" key="2">
    <source>
        <dbReference type="EMBL" id="CAE0494689.1"/>
    </source>
</evidence>
<feature type="compositionally biased region" description="Basic and acidic residues" evidence="1">
    <location>
        <begin position="10"/>
        <end position="20"/>
    </location>
</feature>
<feature type="compositionally biased region" description="Basic and acidic residues" evidence="1">
    <location>
        <begin position="85"/>
        <end position="96"/>
    </location>
</feature>
<feature type="compositionally biased region" description="Basic residues" evidence="1">
    <location>
        <begin position="647"/>
        <end position="657"/>
    </location>
</feature>
<proteinExistence type="predicted"/>
<dbReference type="EMBL" id="HBIP01016685">
    <property type="protein sequence ID" value="CAE0494689.1"/>
    <property type="molecule type" value="Transcribed_RNA"/>
</dbReference>
<feature type="compositionally biased region" description="Basic and acidic residues" evidence="1">
    <location>
        <begin position="53"/>
        <end position="63"/>
    </location>
</feature>